<protein>
    <submittedName>
        <fullName evidence="2">ATP-dependent DNA ligase</fullName>
    </submittedName>
</protein>
<dbReference type="EMBL" id="JAGGMB010000003">
    <property type="protein sequence ID" value="MBP2077098.1"/>
    <property type="molecule type" value="Genomic_DNA"/>
</dbReference>
<name>A0A9X1CFY6_9BACI</name>
<dbReference type="Gene3D" id="3.30.470.30">
    <property type="entry name" value="DNA ligase/mRNA capping enzyme"/>
    <property type="match status" value="1"/>
</dbReference>
<accession>A0A9X1CFY6</accession>
<organism evidence="2 4">
    <name type="scientific">Oceanobacillus polygoni</name>
    <dbReference type="NCBI Taxonomy" id="1235259"/>
    <lineage>
        <taxon>Bacteria</taxon>
        <taxon>Bacillati</taxon>
        <taxon>Bacillota</taxon>
        <taxon>Bacilli</taxon>
        <taxon>Bacillales</taxon>
        <taxon>Bacillaceae</taxon>
        <taxon>Oceanobacillus</taxon>
    </lineage>
</organism>
<evidence type="ECO:0000259" key="1">
    <source>
        <dbReference type="Pfam" id="PF01068"/>
    </source>
</evidence>
<keyword evidence="2" id="KW-0436">Ligase</keyword>
<dbReference type="RefSeq" id="WP_187773767.1">
    <property type="nucleotide sequence ID" value="NZ_PIJY01000038.1"/>
</dbReference>
<dbReference type="InterPro" id="IPR012310">
    <property type="entry name" value="DNA_ligase_ATP-dep_cent"/>
</dbReference>
<dbReference type="GO" id="GO:0005524">
    <property type="term" value="F:ATP binding"/>
    <property type="evidence" value="ECO:0007669"/>
    <property type="project" value="InterPro"/>
</dbReference>
<dbReference type="GO" id="GO:0003910">
    <property type="term" value="F:DNA ligase (ATP) activity"/>
    <property type="evidence" value="ECO:0007669"/>
    <property type="project" value="InterPro"/>
</dbReference>
<sequence>MERFKRKKSQYQIQYCVFDIIYYPGEMITSLSLIERKDILNQLEFNSERIVHVQ</sequence>
<dbReference type="GO" id="GO:0006281">
    <property type="term" value="P:DNA repair"/>
    <property type="evidence" value="ECO:0007669"/>
    <property type="project" value="InterPro"/>
</dbReference>
<dbReference type="EMBL" id="JAGGMB010000028">
    <property type="protein sequence ID" value="MBP2080097.1"/>
    <property type="molecule type" value="Genomic_DNA"/>
</dbReference>
<feature type="domain" description="ATP-dependent DNA ligase family profile" evidence="1">
    <location>
        <begin position="5"/>
        <end position="44"/>
    </location>
</feature>
<reference evidence="2" key="1">
    <citation type="submission" date="2021-03" db="EMBL/GenBank/DDBJ databases">
        <title>Genomic Encyclopedia of Type Strains, Phase IV (KMG-IV): sequencing the most valuable type-strain genomes for metagenomic binning, comparative biology and taxonomic classification.</title>
        <authorList>
            <person name="Goeker M."/>
        </authorList>
    </citation>
    <scope>NUCLEOTIDE SEQUENCE</scope>
    <source>
        <strain evidence="2">DSM 107338</strain>
    </source>
</reference>
<comment type="caution">
    <text evidence="2">The sequence shown here is derived from an EMBL/GenBank/DDBJ whole genome shotgun (WGS) entry which is preliminary data.</text>
</comment>
<dbReference type="GO" id="GO:0006310">
    <property type="term" value="P:DNA recombination"/>
    <property type="evidence" value="ECO:0007669"/>
    <property type="project" value="InterPro"/>
</dbReference>
<dbReference type="SUPFAM" id="SSF56091">
    <property type="entry name" value="DNA ligase/mRNA capping enzyme, catalytic domain"/>
    <property type="match status" value="1"/>
</dbReference>
<proteinExistence type="predicted"/>
<gene>
    <name evidence="2" type="ORF">J2Z64_001329</name>
    <name evidence="3" type="ORF">J2Z64_004409</name>
</gene>
<dbReference type="Proteomes" id="UP001138793">
    <property type="component" value="Unassembled WGS sequence"/>
</dbReference>
<dbReference type="Pfam" id="PF01068">
    <property type="entry name" value="DNA_ligase_A_M"/>
    <property type="match status" value="1"/>
</dbReference>
<evidence type="ECO:0000313" key="3">
    <source>
        <dbReference type="EMBL" id="MBP2080097.1"/>
    </source>
</evidence>
<evidence type="ECO:0000313" key="4">
    <source>
        <dbReference type="Proteomes" id="UP001138793"/>
    </source>
</evidence>
<evidence type="ECO:0000313" key="2">
    <source>
        <dbReference type="EMBL" id="MBP2077098.1"/>
    </source>
</evidence>
<keyword evidence="4" id="KW-1185">Reference proteome</keyword>
<dbReference type="AlphaFoldDB" id="A0A9X1CFY6"/>